<dbReference type="PROSITE" id="PS50883">
    <property type="entry name" value="EAL"/>
    <property type="match status" value="1"/>
</dbReference>
<keyword evidence="5" id="KW-1185">Reference proteome</keyword>
<name>W6N5P4_CLOTY</name>
<dbReference type="NCBIfam" id="TIGR00229">
    <property type="entry name" value="sensory_box"/>
    <property type="match status" value="1"/>
</dbReference>
<dbReference type="InterPro" id="IPR000014">
    <property type="entry name" value="PAS"/>
</dbReference>
<dbReference type="PANTHER" id="PTHR44757">
    <property type="entry name" value="DIGUANYLATE CYCLASE DGCP"/>
    <property type="match status" value="1"/>
</dbReference>
<dbReference type="InterPro" id="IPR000700">
    <property type="entry name" value="PAS-assoc_C"/>
</dbReference>
<protein>
    <submittedName>
        <fullName evidence="4">Diguanylate cyclase/phosphodiesterase (GGDEF &amp; EAL domains) with PAS/PAC sensor(S)</fullName>
    </submittedName>
</protein>
<sequence>MQTNYTYNEQTYIRALRGANIVLWEWCTENSKIFFSNNLVDITGYDSDSFINLLDFIEKIVVSDDRTSAKNDLTFFMNGNTTTYRSDFRILTKDGKIKYFLITGKTTKTSKEGKKFLSGSLMDITEKKLLEEQIKYLAYYDSLTGIPNRFLFTNNLRIMLQNSKKGALIFLDIDGLKLVNDTFGHDYGDLLLIIFSQLMISAIKDSGKIYRMAGDEFMIIVDKFNSYKEVTNLCDNILNYLKKPFEVKYEQIYITISMGISIFPKDSNDINELYKYSDLALYKSKISGKNNFTFFQKNIFDLYNRRLTIEQELKSAIKNNEFHMLYQPQINSKNNEIIGFESLLRWESQKLGCISPAEFIPIAEKTGLIVEIGDWTLNCVCKVIHAMNIKGIELKKMSINVSPIQLRKPDFIYKFTNTYKKYAVSPSILEVEITEGTLINLSTSKLETIDILLKNGIRVSIDDFGTGYSSLNYLTNLPINTIKIDKSFIDNIYSKKNKAVVSCIINLSKLLNYEVIAEGVETKKQLDLLSEIGCTIIQGYYFSKPLPICEVEKLLIKGNTLGGA</sequence>
<comment type="caution">
    <text evidence="4">The sequence shown here is derived from an EMBL/GenBank/DDBJ whole genome shotgun (WGS) entry which is preliminary data.</text>
</comment>
<organism evidence="4 5">
    <name type="scientific">Clostridium tyrobutyricum DIVETGP</name>
    <dbReference type="NCBI Taxonomy" id="1408889"/>
    <lineage>
        <taxon>Bacteria</taxon>
        <taxon>Bacillati</taxon>
        <taxon>Bacillota</taxon>
        <taxon>Clostridia</taxon>
        <taxon>Eubacteriales</taxon>
        <taxon>Clostridiaceae</taxon>
        <taxon>Clostridium</taxon>
    </lineage>
</organism>
<dbReference type="SUPFAM" id="SSF55073">
    <property type="entry name" value="Nucleotide cyclase"/>
    <property type="match status" value="1"/>
</dbReference>
<gene>
    <name evidence="4" type="ORF">CTDIVETGP_1988</name>
</gene>
<dbReference type="Gene3D" id="3.30.70.270">
    <property type="match status" value="1"/>
</dbReference>
<dbReference type="GeneID" id="29419504"/>
<dbReference type="InterPro" id="IPR052155">
    <property type="entry name" value="Biofilm_reg_signaling"/>
</dbReference>
<feature type="domain" description="PAC" evidence="1">
    <location>
        <begin position="84"/>
        <end position="136"/>
    </location>
</feature>
<feature type="domain" description="GGDEF" evidence="3">
    <location>
        <begin position="164"/>
        <end position="297"/>
    </location>
</feature>
<dbReference type="PANTHER" id="PTHR44757:SF2">
    <property type="entry name" value="BIOFILM ARCHITECTURE MAINTENANCE PROTEIN MBAA"/>
    <property type="match status" value="1"/>
</dbReference>
<evidence type="ECO:0000313" key="5">
    <source>
        <dbReference type="Proteomes" id="UP000019482"/>
    </source>
</evidence>
<dbReference type="RefSeq" id="WP_017895315.1">
    <property type="nucleotide sequence ID" value="NZ_CBXI010000036.1"/>
</dbReference>
<dbReference type="InterPro" id="IPR043128">
    <property type="entry name" value="Rev_trsase/Diguanyl_cyclase"/>
</dbReference>
<dbReference type="InterPro" id="IPR029787">
    <property type="entry name" value="Nucleotide_cyclase"/>
</dbReference>
<dbReference type="InterPro" id="IPR013655">
    <property type="entry name" value="PAS_fold_3"/>
</dbReference>
<dbReference type="SUPFAM" id="SSF141868">
    <property type="entry name" value="EAL domain-like"/>
    <property type="match status" value="1"/>
</dbReference>
<evidence type="ECO:0000313" key="4">
    <source>
        <dbReference type="EMBL" id="CDL91918.1"/>
    </source>
</evidence>
<dbReference type="InterPro" id="IPR000160">
    <property type="entry name" value="GGDEF_dom"/>
</dbReference>
<dbReference type="Pfam" id="PF00563">
    <property type="entry name" value="EAL"/>
    <property type="match status" value="1"/>
</dbReference>
<dbReference type="OrthoDB" id="9762141at2"/>
<dbReference type="SMART" id="SM00052">
    <property type="entry name" value="EAL"/>
    <property type="match status" value="1"/>
</dbReference>
<dbReference type="CDD" id="cd01948">
    <property type="entry name" value="EAL"/>
    <property type="match status" value="1"/>
</dbReference>
<accession>W6N5P4</accession>
<dbReference type="Pfam" id="PF00990">
    <property type="entry name" value="GGDEF"/>
    <property type="match status" value="1"/>
</dbReference>
<dbReference type="Proteomes" id="UP000019482">
    <property type="component" value="Unassembled WGS sequence"/>
</dbReference>
<dbReference type="InterPro" id="IPR001633">
    <property type="entry name" value="EAL_dom"/>
</dbReference>
<dbReference type="Gene3D" id="3.20.20.450">
    <property type="entry name" value="EAL domain"/>
    <property type="match status" value="1"/>
</dbReference>
<dbReference type="InterPro" id="IPR035919">
    <property type="entry name" value="EAL_sf"/>
</dbReference>
<dbReference type="InterPro" id="IPR035965">
    <property type="entry name" value="PAS-like_dom_sf"/>
</dbReference>
<dbReference type="EMBL" id="CBXI010000036">
    <property type="protein sequence ID" value="CDL91918.1"/>
    <property type="molecule type" value="Genomic_DNA"/>
</dbReference>
<proteinExistence type="predicted"/>
<dbReference type="SUPFAM" id="SSF55785">
    <property type="entry name" value="PYP-like sensor domain (PAS domain)"/>
    <property type="match status" value="1"/>
</dbReference>
<reference evidence="4 5" key="1">
    <citation type="journal article" date="2015" name="Genome Announc.">
        <title>Draft Genome Sequence of Clostridium tyrobutyricum Strain DIVETGP, Isolated from Cow's Milk for Grana Padano Production.</title>
        <authorList>
            <person name="Soggiu A."/>
            <person name="Piras C."/>
            <person name="Gaiarsa S."/>
            <person name="Sassera D."/>
            <person name="Roncada P."/>
            <person name="Bendixen E."/>
            <person name="Brasca M."/>
            <person name="Bonizzi L."/>
        </authorList>
    </citation>
    <scope>NUCLEOTIDE SEQUENCE [LARGE SCALE GENOMIC DNA]</scope>
    <source>
        <strain evidence="4 5">DIVETGP</strain>
    </source>
</reference>
<dbReference type="Pfam" id="PF08447">
    <property type="entry name" value="PAS_3"/>
    <property type="match status" value="1"/>
</dbReference>
<dbReference type="CDD" id="cd01949">
    <property type="entry name" value="GGDEF"/>
    <property type="match status" value="1"/>
</dbReference>
<dbReference type="PROSITE" id="PS50113">
    <property type="entry name" value="PAC"/>
    <property type="match status" value="1"/>
</dbReference>
<dbReference type="NCBIfam" id="TIGR00254">
    <property type="entry name" value="GGDEF"/>
    <property type="match status" value="1"/>
</dbReference>
<dbReference type="Gene3D" id="3.30.450.20">
    <property type="entry name" value="PAS domain"/>
    <property type="match status" value="1"/>
</dbReference>
<evidence type="ECO:0000259" key="2">
    <source>
        <dbReference type="PROSITE" id="PS50883"/>
    </source>
</evidence>
<dbReference type="PROSITE" id="PS50887">
    <property type="entry name" value="GGDEF"/>
    <property type="match status" value="1"/>
</dbReference>
<dbReference type="AlphaFoldDB" id="W6N5P4"/>
<evidence type="ECO:0000259" key="3">
    <source>
        <dbReference type="PROSITE" id="PS50887"/>
    </source>
</evidence>
<dbReference type="SMART" id="SM00267">
    <property type="entry name" value="GGDEF"/>
    <property type="match status" value="1"/>
</dbReference>
<evidence type="ECO:0000259" key="1">
    <source>
        <dbReference type="PROSITE" id="PS50113"/>
    </source>
</evidence>
<feature type="domain" description="EAL" evidence="2">
    <location>
        <begin position="306"/>
        <end position="559"/>
    </location>
</feature>